<evidence type="ECO:0000313" key="11">
    <source>
        <dbReference type="Proteomes" id="UP000184330"/>
    </source>
</evidence>
<keyword evidence="11" id="KW-1185">Reference proteome</keyword>
<feature type="transmembrane region" description="Helical" evidence="9">
    <location>
        <begin position="443"/>
        <end position="461"/>
    </location>
</feature>
<sequence>MNAASDLETMEMAKSHHPKMALQDTKESIDISSSTQRSQNEEYEYPTEEELATLRRVSGKILWTAYSVAFVELCERFSYYGTIAVFVNFIQQPLPPGSSTGAGKEGQSGALDMGQRAAFGLTTFNAFWAYVMPLLGAYMADQYWGRFKTIQVSIGIALVGHVILIISALPPVITNPNGAIAAFAIGIVIMGIGVGGFKSNISPLIAEQSSGTETVMRIKTTPKGERVIMDPAVTTSRVYLYFYLMINIGALTGSIGMVYAEKYVGFWLSYTLPTLMLCLCPFVILGCRKRFVLQPPTGSTLSKAMKLWKLAMGKRWSWNPITFRRNVKRERFWEDVMPSKLGYNKPAWMTFDDAWVDEVRRGLIACKVFLWYPLYWLAYGQMTNNLTSQAATMKLGGVPNDVVSNFNPLFIVILIPIMDQFIYPGLRKIGFNFTPIKRITCGFFLASFAMISATVTQHYIYKMGPCGNQANSCEDEEGNPLTVKISVWVQLLPYGLIGFSEIMASVTSLEYAFTKAPTNMRSTVQAIALFMNAVSSALSQALVALAEDPLLVWNYGVVAVVAAIGGVLFWLDNRKIDGKEDKMNLLPHAQFKAQEKVVDEESGADMDEMKL</sequence>
<name>A0A1L7XKL8_9HELO</name>
<dbReference type="GO" id="GO:0071916">
    <property type="term" value="F:dipeptide transmembrane transporter activity"/>
    <property type="evidence" value="ECO:0007669"/>
    <property type="project" value="UniProtKB-ARBA"/>
</dbReference>
<evidence type="ECO:0000256" key="9">
    <source>
        <dbReference type="SAM" id="Phobius"/>
    </source>
</evidence>
<keyword evidence="5 9" id="KW-1133">Transmembrane helix</keyword>
<evidence type="ECO:0000256" key="6">
    <source>
        <dbReference type="ARBA" id="ARBA00023136"/>
    </source>
</evidence>
<proteinExistence type="inferred from homology"/>
<dbReference type="Gene3D" id="1.20.1250.20">
    <property type="entry name" value="MFS general substrate transporter like domains"/>
    <property type="match status" value="1"/>
</dbReference>
<accession>A0A1L7XKL8</accession>
<keyword evidence="6 9" id="KW-0472">Membrane</keyword>
<dbReference type="PROSITE" id="PS01023">
    <property type="entry name" value="PTR2_2"/>
    <property type="match status" value="1"/>
</dbReference>
<comment type="similarity">
    <text evidence="2 7">Belongs to the major facilitator superfamily. Proton-dependent oligopeptide transporter (POT/PTR) (TC 2.A.17) family.</text>
</comment>
<feature type="transmembrane region" description="Helical" evidence="9">
    <location>
        <begin position="266"/>
        <end position="285"/>
    </location>
</feature>
<dbReference type="GO" id="GO:0005886">
    <property type="term" value="C:plasma membrane"/>
    <property type="evidence" value="ECO:0007669"/>
    <property type="project" value="UniProtKB-ARBA"/>
</dbReference>
<evidence type="ECO:0000256" key="7">
    <source>
        <dbReference type="RuleBase" id="RU003755"/>
    </source>
</evidence>
<evidence type="ECO:0000256" key="1">
    <source>
        <dbReference type="ARBA" id="ARBA00004141"/>
    </source>
</evidence>
<dbReference type="EMBL" id="FJOG01000032">
    <property type="protein sequence ID" value="CZR65601.1"/>
    <property type="molecule type" value="Genomic_DNA"/>
</dbReference>
<feature type="transmembrane region" description="Helical" evidence="9">
    <location>
        <begin position="402"/>
        <end position="422"/>
    </location>
</feature>
<dbReference type="InterPro" id="IPR018456">
    <property type="entry name" value="PTR2_symporter_CS"/>
</dbReference>
<organism evidence="10 11">
    <name type="scientific">Phialocephala subalpina</name>
    <dbReference type="NCBI Taxonomy" id="576137"/>
    <lineage>
        <taxon>Eukaryota</taxon>
        <taxon>Fungi</taxon>
        <taxon>Dikarya</taxon>
        <taxon>Ascomycota</taxon>
        <taxon>Pezizomycotina</taxon>
        <taxon>Leotiomycetes</taxon>
        <taxon>Helotiales</taxon>
        <taxon>Mollisiaceae</taxon>
        <taxon>Phialocephala</taxon>
        <taxon>Phialocephala fortinii species complex</taxon>
    </lineage>
</organism>
<evidence type="ECO:0000256" key="8">
    <source>
        <dbReference type="SAM" id="MobiDB-lite"/>
    </source>
</evidence>
<feature type="transmembrane region" description="Helical" evidence="9">
    <location>
        <begin position="364"/>
        <end position="382"/>
    </location>
</feature>
<dbReference type="Proteomes" id="UP000184330">
    <property type="component" value="Unassembled WGS sequence"/>
</dbReference>
<evidence type="ECO:0000313" key="10">
    <source>
        <dbReference type="EMBL" id="CZR65601.1"/>
    </source>
</evidence>
<feature type="transmembrane region" description="Helical" evidence="9">
    <location>
        <begin position="552"/>
        <end position="571"/>
    </location>
</feature>
<dbReference type="FunFam" id="1.20.1250.20:FF:000085">
    <property type="entry name" value="MFS peptide transporter Ptr2"/>
    <property type="match status" value="1"/>
</dbReference>
<gene>
    <name evidence="10" type="ORF">PAC_15501</name>
</gene>
<feature type="transmembrane region" description="Helical" evidence="9">
    <location>
        <begin position="526"/>
        <end position="546"/>
    </location>
</feature>
<comment type="subcellular location">
    <subcellularLocation>
        <location evidence="1 7">Membrane</location>
        <topology evidence="1 7">Multi-pass membrane protein</topology>
    </subcellularLocation>
</comment>
<dbReference type="Pfam" id="PF00854">
    <property type="entry name" value="PTR2"/>
    <property type="match status" value="1"/>
</dbReference>
<feature type="transmembrane region" description="Helical" evidence="9">
    <location>
        <begin position="117"/>
        <end position="140"/>
    </location>
</feature>
<dbReference type="InterPro" id="IPR000109">
    <property type="entry name" value="POT_fam"/>
</dbReference>
<dbReference type="OrthoDB" id="8904098at2759"/>
<evidence type="ECO:0000256" key="3">
    <source>
        <dbReference type="ARBA" id="ARBA00022448"/>
    </source>
</evidence>
<feature type="region of interest" description="Disordered" evidence="8">
    <location>
        <begin position="1"/>
        <end position="46"/>
    </location>
</feature>
<feature type="transmembrane region" description="Helical" evidence="9">
    <location>
        <begin position="238"/>
        <end position="260"/>
    </location>
</feature>
<keyword evidence="3 7" id="KW-0813">Transport</keyword>
<evidence type="ECO:0000256" key="4">
    <source>
        <dbReference type="ARBA" id="ARBA00022692"/>
    </source>
</evidence>
<keyword evidence="4 7" id="KW-0812">Transmembrane</keyword>
<dbReference type="SUPFAM" id="SSF103473">
    <property type="entry name" value="MFS general substrate transporter"/>
    <property type="match status" value="1"/>
</dbReference>
<protein>
    <submittedName>
        <fullName evidence="10">Probable MFS peptide transporter, putaitve</fullName>
    </submittedName>
</protein>
<dbReference type="PANTHER" id="PTHR11654">
    <property type="entry name" value="OLIGOPEPTIDE TRANSPORTER-RELATED"/>
    <property type="match status" value="1"/>
</dbReference>
<evidence type="ECO:0000256" key="2">
    <source>
        <dbReference type="ARBA" id="ARBA00005982"/>
    </source>
</evidence>
<reference evidence="10 11" key="1">
    <citation type="submission" date="2016-03" db="EMBL/GenBank/DDBJ databases">
        <authorList>
            <person name="Ploux O."/>
        </authorList>
    </citation>
    <scope>NUCLEOTIDE SEQUENCE [LARGE SCALE GENOMIC DNA]</scope>
    <source>
        <strain evidence="10 11">UAMH 11012</strain>
    </source>
</reference>
<feature type="transmembrane region" description="Helical" evidence="9">
    <location>
        <begin position="179"/>
        <end position="197"/>
    </location>
</feature>
<feature type="transmembrane region" description="Helical" evidence="9">
    <location>
        <begin position="152"/>
        <end position="173"/>
    </location>
</feature>
<evidence type="ECO:0000256" key="5">
    <source>
        <dbReference type="ARBA" id="ARBA00022989"/>
    </source>
</evidence>
<dbReference type="InterPro" id="IPR036259">
    <property type="entry name" value="MFS_trans_sf"/>
</dbReference>
<feature type="transmembrane region" description="Helical" evidence="9">
    <location>
        <begin position="491"/>
        <end position="514"/>
    </location>
</feature>
<dbReference type="AlphaFoldDB" id="A0A1L7XKL8"/>